<keyword evidence="1" id="KW-0472">Membrane</keyword>
<protein>
    <submittedName>
        <fullName evidence="2">Membrane protein</fullName>
    </submittedName>
</protein>
<evidence type="ECO:0000313" key="3">
    <source>
        <dbReference type="Proteomes" id="UP000605253"/>
    </source>
</evidence>
<dbReference type="PANTHER" id="PTHR34351">
    <property type="entry name" value="SLR1927 PROTEIN-RELATED"/>
    <property type="match status" value="1"/>
</dbReference>
<gene>
    <name evidence="2" type="ORF">GCM10011365_22550</name>
</gene>
<dbReference type="PANTHER" id="PTHR34351:SF1">
    <property type="entry name" value="SLR1927 PROTEIN"/>
    <property type="match status" value="1"/>
</dbReference>
<keyword evidence="1" id="KW-1133">Transmembrane helix</keyword>
<organism evidence="2 3">
    <name type="scientific">Marinicella pacifica</name>
    <dbReference type="NCBI Taxonomy" id="1171543"/>
    <lineage>
        <taxon>Bacteria</taxon>
        <taxon>Pseudomonadati</taxon>
        <taxon>Pseudomonadota</taxon>
        <taxon>Gammaproteobacteria</taxon>
        <taxon>Lysobacterales</taxon>
        <taxon>Marinicellaceae</taxon>
        <taxon>Marinicella</taxon>
    </lineage>
</organism>
<sequence length="311" mass="35586">MFKRLKNYFINRRGREALPVRLHWRRLYVLPSKPGLFFFLIGSTMMLAGLNFNNNMSLMLVFLLFGLAQVILYKTFFNLKNVVIDQVHAAPVFAGERYTLRLQLLAPTDRYQIQVKMDESVDTANILHQSGQWQLAADAEQRGYQPLPRLKLLTRYPLGLVTVWAYCQPKATVLVYPRPEQPCPSFAHHGGVEGPDSSVVQGDEMDDLRTYQSGDPIRDIAWKKSAQGQGTFVKKYHLKQGKELCFDYSQLNLKDIEKRLSRLTAWVVEAERQTLTYQLKLPQFDSGMGRGERHYHECLTALAVFGPGGVS</sequence>
<feature type="transmembrane region" description="Helical" evidence="1">
    <location>
        <begin position="35"/>
        <end position="52"/>
    </location>
</feature>
<reference evidence="2" key="2">
    <citation type="submission" date="2020-09" db="EMBL/GenBank/DDBJ databases">
        <authorList>
            <person name="Sun Q."/>
            <person name="Zhou Y."/>
        </authorList>
    </citation>
    <scope>NUCLEOTIDE SEQUENCE</scope>
    <source>
        <strain evidence="2">CGMCC 1.12181</strain>
    </source>
</reference>
<dbReference type="EMBL" id="BMEO01000012">
    <property type="protein sequence ID" value="GGG00772.1"/>
    <property type="molecule type" value="Genomic_DNA"/>
</dbReference>
<name>A0A917FT02_9GAMM</name>
<reference evidence="2" key="1">
    <citation type="journal article" date="2014" name="Int. J. Syst. Evol. Microbiol.">
        <title>Complete genome sequence of Corynebacterium casei LMG S-19264T (=DSM 44701T), isolated from a smear-ripened cheese.</title>
        <authorList>
            <consortium name="US DOE Joint Genome Institute (JGI-PGF)"/>
            <person name="Walter F."/>
            <person name="Albersmeier A."/>
            <person name="Kalinowski J."/>
            <person name="Ruckert C."/>
        </authorList>
    </citation>
    <scope>NUCLEOTIDE SEQUENCE</scope>
    <source>
        <strain evidence="2">CGMCC 1.12181</strain>
    </source>
</reference>
<evidence type="ECO:0000256" key="1">
    <source>
        <dbReference type="SAM" id="Phobius"/>
    </source>
</evidence>
<proteinExistence type="predicted"/>
<keyword evidence="1" id="KW-0812">Transmembrane</keyword>
<comment type="caution">
    <text evidence="2">The sequence shown here is derived from an EMBL/GenBank/DDBJ whole genome shotgun (WGS) entry which is preliminary data.</text>
</comment>
<accession>A0A917FT02</accession>
<dbReference type="Proteomes" id="UP000605253">
    <property type="component" value="Unassembled WGS sequence"/>
</dbReference>
<evidence type="ECO:0000313" key="2">
    <source>
        <dbReference type="EMBL" id="GGG00772.1"/>
    </source>
</evidence>
<dbReference type="AlphaFoldDB" id="A0A917FT02"/>
<feature type="transmembrane region" description="Helical" evidence="1">
    <location>
        <begin position="58"/>
        <end position="76"/>
    </location>
</feature>
<keyword evidence="3" id="KW-1185">Reference proteome</keyword>